<dbReference type="FunFam" id="3.40.50.300:FF:000522">
    <property type="entry name" value="Gluconokinase"/>
    <property type="match status" value="1"/>
</dbReference>
<accession>A0A1M5JFA6</accession>
<dbReference type="Pfam" id="PF13671">
    <property type="entry name" value="AAA_33"/>
    <property type="match status" value="1"/>
</dbReference>
<evidence type="ECO:0000256" key="6">
    <source>
        <dbReference type="ARBA" id="ARBA00022777"/>
    </source>
</evidence>
<gene>
    <name evidence="11" type="ORF">SAMN04488044_0642</name>
</gene>
<evidence type="ECO:0000256" key="9">
    <source>
        <dbReference type="ARBA" id="ARBA00048090"/>
    </source>
</evidence>
<comment type="similarity">
    <text evidence="2 10">Belongs to the gluconokinase GntK/GntV family.</text>
</comment>
<keyword evidence="8" id="KW-0311">Gluconate utilization</keyword>
<dbReference type="PANTHER" id="PTHR43442">
    <property type="entry name" value="GLUCONOKINASE-RELATED"/>
    <property type="match status" value="1"/>
</dbReference>
<dbReference type="PANTHER" id="PTHR43442:SF3">
    <property type="entry name" value="GLUCONOKINASE-RELATED"/>
    <property type="match status" value="1"/>
</dbReference>
<evidence type="ECO:0000313" key="11">
    <source>
        <dbReference type="EMBL" id="SHG39276.1"/>
    </source>
</evidence>
<dbReference type="InterPro" id="IPR027417">
    <property type="entry name" value="P-loop_NTPase"/>
</dbReference>
<evidence type="ECO:0000256" key="3">
    <source>
        <dbReference type="ARBA" id="ARBA00012054"/>
    </source>
</evidence>
<evidence type="ECO:0000256" key="2">
    <source>
        <dbReference type="ARBA" id="ARBA00008420"/>
    </source>
</evidence>
<sequence length="169" mass="17915">MQYKTIIVMGVSGVGKTSVARGLAAKLDGVYLEADDLHPPANVAAMSQGKPLTDEMRAPWLKAVATAIAAQKATTPEQPAVTACSALKRNYRDVIRGALPDAVFVHLIGDKDLIAQRMVARTNHFMPVTLLQSQLSILEPLAQDEAHFCVDVAGSHAEVLDAAVASLTS</sequence>
<name>A0A1M5JFA6_9RHOB</name>
<dbReference type="OrthoDB" id="9795716at2"/>
<evidence type="ECO:0000256" key="4">
    <source>
        <dbReference type="ARBA" id="ARBA00022679"/>
    </source>
</evidence>
<dbReference type="STRING" id="870908.SAMN04488044_0642"/>
<evidence type="ECO:0000256" key="10">
    <source>
        <dbReference type="RuleBase" id="RU363066"/>
    </source>
</evidence>
<dbReference type="NCBIfam" id="TIGR01313">
    <property type="entry name" value="therm_gnt_kin"/>
    <property type="match status" value="1"/>
</dbReference>
<keyword evidence="5 10" id="KW-0547">Nucleotide-binding</keyword>
<dbReference type="CDD" id="cd02021">
    <property type="entry name" value="GntK"/>
    <property type="match status" value="1"/>
</dbReference>
<dbReference type="RefSeq" id="WP_072790394.1">
    <property type="nucleotide sequence ID" value="NZ_FQWM01000001.1"/>
</dbReference>
<proteinExistence type="inferred from homology"/>
<dbReference type="Proteomes" id="UP000184211">
    <property type="component" value="Unassembled WGS sequence"/>
</dbReference>
<keyword evidence="4 10" id="KW-0808">Transferase</keyword>
<evidence type="ECO:0000256" key="1">
    <source>
        <dbReference type="ARBA" id="ARBA00004761"/>
    </source>
</evidence>
<evidence type="ECO:0000313" key="12">
    <source>
        <dbReference type="Proteomes" id="UP000184211"/>
    </source>
</evidence>
<evidence type="ECO:0000256" key="8">
    <source>
        <dbReference type="ARBA" id="ARBA00023064"/>
    </source>
</evidence>
<keyword evidence="6 10" id="KW-0418">Kinase</keyword>
<dbReference type="InterPro" id="IPR006001">
    <property type="entry name" value="Therm_gnt_kin"/>
</dbReference>
<dbReference type="GO" id="GO:0005524">
    <property type="term" value="F:ATP binding"/>
    <property type="evidence" value="ECO:0007669"/>
    <property type="project" value="UniProtKB-KW"/>
</dbReference>
<keyword evidence="12" id="KW-1185">Reference proteome</keyword>
<comment type="catalytic activity">
    <reaction evidence="9 10">
        <text>D-gluconate + ATP = 6-phospho-D-gluconate + ADP + H(+)</text>
        <dbReference type="Rhea" id="RHEA:19433"/>
        <dbReference type="ChEBI" id="CHEBI:15378"/>
        <dbReference type="ChEBI" id="CHEBI:18391"/>
        <dbReference type="ChEBI" id="CHEBI:30616"/>
        <dbReference type="ChEBI" id="CHEBI:58759"/>
        <dbReference type="ChEBI" id="CHEBI:456216"/>
        <dbReference type="EC" id="2.7.1.12"/>
    </reaction>
</comment>
<dbReference type="GO" id="GO:0046316">
    <property type="term" value="F:gluconokinase activity"/>
    <property type="evidence" value="ECO:0007669"/>
    <property type="project" value="UniProtKB-EC"/>
</dbReference>
<dbReference type="GO" id="GO:0019521">
    <property type="term" value="P:D-gluconate metabolic process"/>
    <property type="evidence" value="ECO:0007669"/>
    <property type="project" value="UniProtKB-KW"/>
</dbReference>
<keyword evidence="7 10" id="KW-0067">ATP-binding</keyword>
<dbReference type="SUPFAM" id="SSF52540">
    <property type="entry name" value="P-loop containing nucleoside triphosphate hydrolases"/>
    <property type="match status" value="1"/>
</dbReference>
<dbReference type="AlphaFoldDB" id="A0A1M5JFA6"/>
<dbReference type="Gene3D" id="3.40.50.300">
    <property type="entry name" value="P-loop containing nucleotide triphosphate hydrolases"/>
    <property type="match status" value="1"/>
</dbReference>
<dbReference type="EMBL" id="FQWM01000001">
    <property type="protein sequence ID" value="SHG39276.1"/>
    <property type="molecule type" value="Genomic_DNA"/>
</dbReference>
<organism evidence="11 12">
    <name type="scientific">Cognatishimia maritima</name>
    <dbReference type="NCBI Taxonomy" id="870908"/>
    <lineage>
        <taxon>Bacteria</taxon>
        <taxon>Pseudomonadati</taxon>
        <taxon>Pseudomonadota</taxon>
        <taxon>Alphaproteobacteria</taxon>
        <taxon>Rhodobacterales</taxon>
        <taxon>Paracoccaceae</taxon>
        <taxon>Cognatishimia</taxon>
    </lineage>
</organism>
<protein>
    <recommendedName>
        <fullName evidence="3 10">Gluconokinase</fullName>
        <ecNumber evidence="3 10">2.7.1.12</ecNumber>
    </recommendedName>
</protein>
<reference evidence="12" key="1">
    <citation type="submission" date="2016-11" db="EMBL/GenBank/DDBJ databases">
        <authorList>
            <person name="Varghese N."/>
            <person name="Submissions S."/>
        </authorList>
    </citation>
    <scope>NUCLEOTIDE SEQUENCE [LARGE SCALE GENOMIC DNA]</scope>
    <source>
        <strain evidence="12">DSM 28223</strain>
    </source>
</reference>
<comment type="pathway">
    <text evidence="1">Carbohydrate acid metabolism.</text>
</comment>
<evidence type="ECO:0000256" key="7">
    <source>
        <dbReference type="ARBA" id="ARBA00022840"/>
    </source>
</evidence>
<evidence type="ECO:0000256" key="5">
    <source>
        <dbReference type="ARBA" id="ARBA00022741"/>
    </source>
</evidence>
<dbReference type="GO" id="GO:0005737">
    <property type="term" value="C:cytoplasm"/>
    <property type="evidence" value="ECO:0007669"/>
    <property type="project" value="TreeGrafter"/>
</dbReference>
<dbReference type="EC" id="2.7.1.12" evidence="3 10"/>